<keyword evidence="2" id="KW-1185">Reference proteome</keyword>
<dbReference type="Proteomes" id="UP000601435">
    <property type="component" value="Unassembled WGS sequence"/>
</dbReference>
<sequence>VKRGGTNIQQLHTIADPWEPNEVLDSPALLVLAPDSMEFATAREINEKFCTQMEVVHGKGSHYNMMQVGSGA</sequence>
<comment type="caution">
    <text evidence="1">The sequence shown here is derived from an EMBL/GenBank/DDBJ whole genome shotgun (WGS) entry which is preliminary data.</text>
</comment>
<protein>
    <submittedName>
        <fullName evidence="1">Rad54b protein</fullName>
    </submittedName>
</protein>
<dbReference type="OrthoDB" id="417731at2759"/>
<organism evidence="1 2">
    <name type="scientific">Symbiodinium necroappetens</name>
    <dbReference type="NCBI Taxonomy" id="1628268"/>
    <lineage>
        <taxon>Eukaryota</taxon>
        <taxon>Sar</taxon>
        <taxon>Alveolata</taxon>
        <taxon>Dinophyceae</taxon>
        <taxon>Suessiales</taxon>
        <taxon>Symbiodiniaceae</taxon>
        <taxon>Symbiodinium</taxon>
    </lineage>
</organism>
<dbReference type="EMBL" id="CAJNJA010067820">
    <property type="protein sequence ID" value="CAE7892945.1"/>
    <property type="molecule type" value="Genomic_DNA"/>
</dbReference>
<gene>
    <name evidence="1" type="primary">Rad54b</name>
    <name evidence="1" type="ORF">SNEC2469_LOCUS29772</name>
</gene>
<evidence type="ECO:0000313" key="1">
    <source>
        <dbReference type="EMBL" id="CAE7892945.1"/>
    </source>
</evidence>
<dbReference type="AlphaFoldDB" id="A0A813B675"/>
<proteinExistence type="predicted"/>
<evidence type="ECO:0000313" key="2">
    <source>
        <dbReference type="Proteomes" id="UP000601435"/>
    </source>
</evidence>
<name>A0A813B675_9DINO</name>
<accession>A0A813B675</accession>
<feature type="non-terminal residue" evidence="1">
    <location>
        <position position="1"/>
    </location>
</feature>
<reference evidence="1" key="1">
    <citation type="submission" date="2021-02" db="EMBL/GenBank/DDBJ databases">
        <authorList>
            <person name="Dougan E. K."/>
            <person name="Rhodes N."/>
            <person name="Thang M."/>
            <person name="Chan C."/>
        </authorList>
    </citation>
    <scope>NUCLEOTIDE SEQUENCE</scope>
</reference>